<name>G7QB12_9BACT</name>
<dbReference type="OrthoDB" id="5455778at2"/>
<protein>
    <recommendedName>
        <fullName evidence="4">Periplasmic heavy metal sensor</fullName>
    </recommendedName>
</protein>
<evidence type="ECO:0000313" key="2">
    <source>
        <dbReference type="EMBL" id="EHJ48353.1"/>
    </source>
</evidence>
<reference evidence="3" key="1">
    <citation type="journal article" date="2015" name="Genome Announc.">
        <title>High-Quality Draft Genome Sequence of Desulfovibrio carbinoliphilus FW-101-2B, an Organic Acid-Oxidizing Sulfate-Reducing Bacterium Isolated from Uranium(VI)-Contaminated Groundwater.</title>
        <authorList>
            <person name="Ramsay B.D."/>
            <person name="Hwang C."/>
            <person name="Woo H.L."/>
            <person name="Carroll S.L."/>
            <person name="Lucas S."/>
            <person name="Han J."/>
            <person name="Lapidus A.L."/>
            <person name="Cheng J.F."/>
            <person name="Goodwin L.A."/>
            <person name="Pitluck S."/>
            <person name="Peters L."/>
            <person name="Chertkov O."/>
            <person name="Held B."/>
            <person name="Detter J.C."/>
            <person name="Han C.S."/>
            <person name="Tapia R."/>
            <person name="Land M.L."/>
            <person name="Hauser L.J."/>
            <person name="Kyrpides N.C."/>
            <person name="Ivanova N.N."/>
            <person name="Mikhailova N."/>
            <person name="Pagani I."/>
            <person name="Woyke T."/>
            <person name="Arkin A.P."/>
            <person name="Dehal P."/>
            <person name="Chivian D."/>
            <person name="Criddle C.S."/>
            <person name="Wu W."/>
            <person name="Chakraborty R."/>
            <person name="Hazen T.C."/>
            <person name="Fields M.W."/>
        </authorList>
    </citation>
    <scope>NUCLEOTIDE SEQUENCE [LARGE SCALE GENOMIC DNA]</scope>
    <source>
        <strain evidence="3">FW-101-2B</strain>
    </source>
</reference>
<accession>G7QB12</accession>
<feature type="signal peptide" evidence="1">
    <location>
        <begin position="1"/>
        <end position="22"/>
    </location>
</feature>
<organism evidence="2 3">
    <name type="scientific">Solidesulfovibrio carbinoliphilus subsp. oakridgensis</name>
    <dbReference type="NCBI Taxonomy" id="694327"/>
    <lineage>
        <taxon>Bacteria</taxon>
        <taxon>Pseudomonadati</taxon>
        <taxon>Thermodesulfobacteriota</taxon>
        <taxon>Desulfovibrionia</taxon>
        <taxon>Desulfovibrionales</taxon>
        <taxon>Desulfovibrionaceae</taxon>
        <taxon>Solidesulfovibrio</taxon>
    </lineage>
</organism>
<keyword evidence="1" id="KW-0732">Signal</keyword>
<dbReference type="Gene3D" id="1.20.120.1490">
    <property type="match status" value="1"/>
</dbReference>
<keyword evidence="3" id="KW-1185">Reference proteome</keyword>
<sequence>MKKLLYGLLTLVILIGSAYAVAAGPGPGGPGGPGGPLIGRLLSLKLTEAQKHDVAVLLKNNRQAFQSAMEATREAFGSMRDVMRNDPGNEQLVRQASRKVAAAGEELAVLRGKVEAQALAMLTSEQRKQWQEAEAGMGPRAKERFDAGRELVDTWIDTHAGQDS</sequence>
<dbReference type="AlphaFoldDB" id="G7QB12"/>
<dbReference type="Proteomes" id="UP000004662">
    <property type="component" value="Chromosome"/>
</dbReference>
<gene>
    <name evidence="2" type="ORF">DFW101_2349</name>
</gene>
<proteinExistence type="predicted"/>
<dbReference type="STRING" id="694327.DFW101_2349"/>
<dbReference type="EMBL" id="CM001368">
    <property type="protein sequence ID" value="EHJ48353.1"/>
    <property type="molecule type" value="Genomic_DNA"/>
</dbReference>
<dbReference type="InterPro" id="IPR025961">
    <property type="entry name" value="Metal_resist"/>
</dbReference>
<dbReference type="eggNOG" id="COG3678">
    <property type="taxonomic scope" value="Bacteria"/>
</dbReference>
<evidence type="ECO:0000313" key="3">
    <source>
        <dbReference type="Proteomes" id="UP000004662"/>
    </source>
</evidence>
<dbReference type="RefSeq" id="WP_009181729.1">
    <property type="nucleotide sequence ID" value="NZ_CM001368.1"/>
</dbReference>
<evidence type="ECO:0008006" key="4">
    <source>
        <dbReference type="Google" id="ProtNLM"/>
    </source>
</evidence>
<feature type="chain" id="PRO_5003503328" description="Periplasmic heavy metal sensor" evidence="1">
    <location>
        <begin position="23"/>
        <end position="164"/>
    </location>
</feature>
<evidence type="ECO:0000256" key="1">
    <source>
        <dbReference type="SAM" id="SignalP"/>
    </source>
</evidence>
<dbReference type="HOGENOM" id="CLU_1608236_0_0_7"/>
<dbReference type="Pfam" id="PF13801">
    <property type="entry name" value="Metal_resist"/>
    <property type="match status" value="1"/>
</dbReference>